<accession>A0ACB9Z752</accession>
<proteinExistence type="predicted"/>
<organism evidence="1 2">
    <name type="scientific">Hypoxylon rubiginosum</name>
    <dbReference type="NCBI Taxonomy" id="110542"/>
    <lineage>
        <taxon>Eukaryota</taxon>
        <taxon>Fungi</taxon>
        <taxon>Dikarya</taxon>
        <taxon>Ascomycota</taxon>
        <taxon>Pezizomycotina</taxon>
        <taxon>Sordariomycetes</taxon>
        <taxon>Xylariomycetidae</taxon>
        <taxon>Xylariales</taxon>
        <taxon>Hypoxylaceae</taxon>
        <taxon>Hypoxylon</taxon>
    </lineage>
</organism>
<reference evidence="1 2" key="1">
    <citation type="journal article" date="2022" name="New Phytol.">
        <title>Ecological generalism drives hyperdiversity of secondary metabolite gene clusters in xylarialean endophytes.</title>
        <authorList>
            <person name="Franco M.E.E."/>
            <person name="Wisecaver J.H."/>
            <person name="Arnold A.E."/>
            <person name="Ju Y.M."/>
            <person name="Slot J.C."/>
            <person name="Ahrendt S."/>
            <person name="Moore L.P."/>
            <person name="Eastman K.E."/>
            <person name="Scott K."/>
            <person name="Konkel Z."/>
            <person name="Mondo S.J."/>
            <person name="Kuo A."/>
            <person name="Hayes R.D."/>
            <person name="Haridas S."/>
            <person name="Andreopoulos B."/>
            <person name="Riley R."/>
            <person name="LaButti K."/>
            <person name="Pangilinan J."/>
            <person name="Lipzen A."/>
            <person name="Amirebrahimi M."/>
            <person name="Yan J."/>
            <person name="Adam C."/>
            <person name="Keymanesh K."/>
            <person name="Ng V."/>
            <person name="Louie K."/>
            <person name="Northen T."/>
            <person name="Drula E."/>
            <person name="Henrissat B."/>
            <person name="Hsieh H.M."/>
            <person name="Youens-Clark K."/>
            <person name="Lutzoni F."/>
            <person name="Miadlikowska J."/>
            <person name="Eastwood D.C."/>
            <person name="Hamelin R.C."/>
            <person name="Grigoriev I.V."/>
            <person name="U'Ren J.M."/>
        </authorList>
    </citation>
    <scope>NUCLEOTIDE SEQUENCE [LARGE SCALE GENOMIC DNA]</scope>
    <source>
        <strain evidence="1 2">CBS 119005</strain>
    </source>
</reference>
<protein>
    <submittedName>
        <fullName evidence="1">Uncharacterized protein</fullName>
    </submittedName>
</protein>
<dbReference type="EMBL" id="MU393449">
    <property type="protein sequence ID" value="KAI4867244.1"/>
    <property type="molecule type" value="Genomic_DNA"/>
</dbReference>
<evidence type="ECO:0000313" key="2">
    <source>
        <dbReference type="Proteomes" id="UP001497700"/>
    </source>
</evidence>
<comment type="caution">
    <text evidence="1">The sequence shown here is derived from an EMBL/GenBank/DDBJ whole genome shotgun (WGS) entry which is preliminary data.</text>
</comment>
<evidence type="ECO:0000313" key="1">
    <source>
        <dbReference type="EMBL" id="KAI4867244.1"/>
    </source>
</evidence>
<dbReference type="Proteomes" id="UP001497700">
    <property type="component" value="Unassembled WGS sequence"/>
</dbReference>
<name>A0ACB9Z752_9PEZI</name>
<gene>
    <name evidence="1" type="ORF">F4820DRAFT_446230</name>
</gene>
<keyword evidence="2" id="KW-1185">Reference proteome</keyword>
<sequence length="521" mass="57623">MAVEQRRQRNLQDSAFSLDTAMTSSPNMAVGAGSTVEPVPSSDLLMSTRARRTESIGESGDVGKYTGSSLVSSPPPLSETSQTRSTRSTSTTSRNSNRLSLTLPIAPPNSFPSRPTPTASMPPTPIESSALSSPTDPNDFIIAIAAQERRVLELREELGRAEHELRRLKKQWTASDAYKKRGSNRNIDPLRARAPVPDVQWGHDDSPASPAVRYTSELERRKTILLAQSQAAPREHKRTVIRGGHTRALSLLSPTKSANGDDGGLRSADPYTKPSPVLTPTPLNKRATWAPRQSLPANGMKQMANELKQGLWTFVEDLRQATVGDEGISGTTSRTSEMSAQFGRMDSDQNTIRASTTTRGRMPFQDEPESAMEMEMETPSRSSTGSFSDRFQHRRTASRPEPSKAKKHYSWTPLTFENYDDEDWSNWDTPNVKTSRWSGSTVNGDIITAIPERNNENEGTLRRKQSRSELRSPSPQTPSKLEDLPAILNRLTPSNIKNITSNFMKDWEKSLSSPTESESLI</sequence>